<dbReference type="GeneID" id="60870699"/>
<dbReference type="InterPro" id="IPR010719">
    <property type="entry name" value="MnmM_MeTrfase"/>
</dbReference>
<dbReference type="SUPFAM" id="SSF53335">
    <property type="entry name" value="S-adenosyl-L-methionine-dependent methyltransferases"/>
    <property type="match status" value="1"/>
</dbReference>
<dbReference type="Gene3D" id="3.40.50.150">
    <property type="entry name" value="Vaccinia Virus protein VP39"/>
    <property type="match status" value="1"/>
</dbReference>
<dbReference type="InterPro" id="IPR029063">
    <property type="entry name" value="SAM-dependent_MTases_sf"/>
</dbReference>
<dbReference type="EMBL" id="NFLC01000029">
    <property type="protein sequence ID" value="OUQ08650.1"/>
    <property type="molecule type" value="Genomic_DNA"/>
</dbReference>
<reference evidence="2" key="2">
    <citation type="journal article" date="2018" name="BMC Genomics">
        <title>Whole genome sequencing and function prediction of 133 gut anaerobes isolated from chicken caecum in pure cultures.</title>
        <authorList>
            <person name="Medvecky M."/>
            <person name="Cejkova D."/>
            <person name="Polansky O."/>
            <person name="Karasova D."/>
            <person name="Kubasova T."/>
            <person name="Cizek A."/>
            <person name="Rychlik I."/>
        </authorList>
    </citation>
    <scope>NUCLEOTIDE SEQUENCE</scope>
    <source>
        <strain evidence="2">An144</strain>
    </source>
</reference>
<comment type="caution">
    <text evidence="2">The sequence shown here is derived from an EMBL/GenBank/DDBJ whole genome shotgun (WGS) entry which is preliminary data.</text>
</comment>
<dbReference type="GO" id="GO:0032259">
    <property type="term" value="P:methylation"/>
    <property type="evidence" value="ECO:0007669"/>
    <property type="project" value="UniProtKB-KW"/>
</dbReference>
<dbReference type="GO" id="GO:0008168">
    <property type="term" value="F:methyltransferase activity"/>
    <property type="evidence" value="ECO:0007669"/>
    <property type="project" value="UniProtKB-KW"/>
</dbReference>
<dbReference type="Proteomes" id="UP000588071">
    <property type="component" value="Unassembled WGS sequence"/>
</dbReference>
<keyword evidence="2" id="KW-0489">Methyltransferase</keyword>
<dbReference type="RefSeq" id="WP_016250248.1">
    <property type="nucleotide sequence ID" value="NZ_CP010064.1"/>
</dbReference>
<evidence type="ECO:0000313" key="1">
    <source>
        <dbReference type="EMBL" id="NME50501.1"/>
    </source>
</evidence>
<reference evidence="3" key="1">
    <citation type="submission" date="2017-04" db="EMBL/GenBank/DDBJ databases">
        <title>Function of individual gut microbiota members based on whole genome sequencing of pure cultures obtained from chicken caecum.</title>
        <authorList>
            <person name="Medvecky M."/>
            <person name="Cejkova D."/>
            <person name="Polansky O."/>
            <person name="Karasova D."/>
            <person name="Kubasova T."/>
            <person name="Cizek A."/>
            <person name="Rychlik I."/>
        </authorList>
    </citation>
    <scope>NUCLEOTIDE SEQUENCE [LARGE SCALE GENOMIC DNA]</scope>
    <source>
        <strain evidence="3">An144</strain>
    </source>
</reference>
<dbReference type="PANTHER" id="PTHR35276">
    <property type="entry name" value="S-ADENOSYL-L-METHIONINE-DEPENDENT METHYLTRANSFERASES SUPERFAMILY PROTEIN"/>
    <property type="match status" value="1"/>
</dbReference>
<name>A0A1Y4QU80_9ENTE</name>
<accession>A0A1Y4QU80</accession>
<organism evidence="2 3">
    <name type="scientific">Enterococcus cecorum</name>
    <dbReference type="NCBI Taxonomy" id="44008"/>
    <lineage>
        <taxon>Bacteria</taxon>
        <taxon>Bacillati</taxon>
        <taxon>Bacillota</taxon>
        <taxon>Bacilli</taxon>
        <taxon>Lactobacillales</taxon>
        <taxon>Enterococcaceae</taxon>
        <taxon>Enterococcus</taxon>
    </lineage>
</organism>
<proteinExistence type="predicted"/>
<sequence>MLKTALHFSHQLLRECVQPGDIVVDATMGNGHDTLFLAELVGEKGQVHAFDIQQQALEQTTKRLSEANLTSRVACHLVGHEHVLDYLAPEDQIQAAIFNLGYLPNSDKHCITLPETTQQALDGLLSRLKAKGRIIVVSYYGHAGGAEELQAVEQYCQALPQESINVLKYQFINQKNQPPILFCIEKKRR</sequence>
<dbReference type="EMBL" id="JABAFV010000019">
    <property type="protein sequence ID" value="NME50501.1"/>
    <property type="molecule type" value="Genomic_DNA"/>
</dbReference>
<keyword evidence="2" id="KW-0808">Transferase</keyword>
<evidence type="ECO:0000313" key="2">
    <source>
        <dbReference type="EMBL" id="OUQ08650.1"/>
    </source>
</evidence>
<dbReference type="Proteomes" id="UP000196074">
    <property type="component" value="Unassembled WGS sequence"/>
</dbReference>
<gene>
    <name evidence="2" type="ORF">B5E88_10935</name>
    <name evidence="1" type="ORF">HF857_09790</name>
</gene>
<protein>
    <submittedName>
        <fullName evidence="2">16S rRNA (Cytosine(1402)-N(4))-methyltransferase</fullName>
    </submittedName>
    <submittedName>
        <fullName evidence="1">Methyltransferase domain-containing protein</fullName>
    </submittedName>
</protein>
<dbReference type="PANTHER" id="PTHR35276:SF1">
    <property type="entry name" value="TRNA (MNM(5)S(2)U34)-METHYLTRANSFERASE, CHLOROPLASTIC"/>
    <property type="match status" value="1"/>
</dbReference>
<dbReference type="AlphaFoldDB" id="A0A1Y4QU80"/>
<evidence type="ECO:0000313" key="4">
    <source>
        <dbReference type="Proteomes" id="UP000588071"/>
    </source>
</evidence>
<evidence type="ECO:0000313" key="3">
    <source>
        <dbReference type="Proteomes" id="UP000196074"/>
    </source>
</evidence>
<dbReference type="Pfam" id="PF06962">
    <property type="entry name" value="rRNA_methylase"/>
    <property type="match status" value="1"/>
</dbReference>
<reference evidence="1 4" key="3">
    <citation type="submission" date="2020-04" db="EMBL/GenBank/DDBJ databases">
        <authorList>
            <person name="Hitch T.C.A."/>
            <person name="Wylensek D."/>
            <person name="Clavel T."/>
        </authorList>
    </citation>
    <scope>NUCLEOTIDE SEQUENCE [LARGE SCALE GENOMIC DNA]</scope>
    <source>
        <strain evidence="1 4">WCA-380-WT-3C</strain>
    </source>
</reference>